<organism evidence="2 3">
    <name type="scientific">Beutenbergia cavernae (strain ATCC BAA-8 / DSM 12333 / CCUG 43141 / JCM 11478 / NBRC 16432 / NCIMB 13614 / HKI 0122)</name>
    <dbReference type="NCBI Taxonomy" id="471853"/>
    <lineage>
        <taxon>Bacteria</taxon>
        <taxon>Bacillati</taxon>
        <taxon>Actinomycetota</taxon>
        <taxon>Actinomycetes</taxon>
        <taxon>Micrococcales</taxon>
        <taxon>Beutenbergiaceae</taxon>
        <taxon>Beutenbergia</taxon>
    </lineage>
</organism>
<feature type="region of interest" description="Disordered" evidence="1">
    <location>
        <begin position="223"/>
        <end position="242"/>
    </location>
</feature>
<dbReference type="eggNOG" id="ENOG502ZBIN">
    <property type="taxonomic scope" value="Bacteria"/>
</dbReference>
<dbReference type="KEGG" id="bcv:Bcav_0439"/>
<keyword evidence="3" id="KW-1185">Reference proteome</keyword>
<dbReference type="OrthoDB" id="360912at2"/>
<accession>C5BX27</accession>
<evidence type="ECO:0000313" key="2">
    <source>
        <dbReference type="EMBL" id="ACQ78702.1"/>
    </source>
</evidence>
<dbReference type="Proteomes" id="UP000007962">
    <property type="component" value="Chromosome"/>
</dbReference>
<dbReference type="AlphaFoldDB" id="C5BX27"/>
<dbReference type="RefSeq" id="WP_012725482.1">
    <property type="nucleotide sequence ID" value="NC_012669.1"/>
</dbReference>
<proteinExistence type="predicted"/>
<dbReference type="EMBL" id="CP001618">
    <property type="protein sequence ID" value="ACQ78702.1"/>
    <property type="molecule type" value="Genomic_DNA"/>
</dbReference>
<evidence type="ECO:0008006" key="4">
    <source>
        <dbReference type="Google" id="ProtNLM"/>
    </source>
</evidence>
<evidence type="ECO:0000313" key="3">
    <source>
        <dbReference type="Proteomes" id="UP000007962"/>
    </source>
</evidence>
<dbReference type="HOGENOM" id="CLU_773069_0_0_11"/>
<dbReference type="PANTHER" id="PTHR47406">
    <property type="entry name" value="COAGULATION FACTOR 5/8 TYPE, C-TERMINAL"/>
    <property type="match status" value="1"/>
</dbReference>
<dbReference type="InterPro" id="IPR032287">
    <property type="entry name" value="DUF4838"/>
</dbReference>
<reference evidence="2 3" key="1">
    <citation type="journal article" date="2009" name="Stand. Genomic Sci.">
        <title>Complete genome sequence of Beutenbergia cavernae type strain (HKI 0122).</title>
        <authorList>
            <person name="Land M."/>
            <person name="Pukall R."/>
            <person name="Abt B."/>
            <person name="Goker M."/>
            <person name="Rohde M."/>
            <person name="Glavina Del Rio T."/>
            <person name="Tice H."/>
            <person name="Copeland A."/>
            <person name="Cheng J.F."/>
            <person name="Lucas S."/>
            <person name="Chen F."/>
            <person name="Nolan M."/>
            <person name="Bruce D."/>
            <person name="Goodwin L."/>
            <person name="Pitluck S."/>
            <person name="Ivanova N."/>
            <person name="Mavromatis K."/>
            <person name="Ovchinnikova G."/>
            <person name="Pati A."/>
            <person name="Chen A."/>
            <person name="Palaniappan K."/>
            <person name="Hauser L."/>
            <person name="Chang Y.J."/>
            <person name="Jefferies C.C."/>
            <person name="Saunders E."/>
            <person name="Brettin T."/>
            <person name="Detter J.C."/>
            <person name="Han C."/>
            <person name="Chain P."/>
            <person name="Bristow J."/>
            <person name="Eisen J.A."/>
            <person name="Markowitz V."/>
            <person name="Hugenholtz P."/>
            <person name="Kyrpides N.C."/>
            <person name="Klenk H.P."/>
            <person name="Lapidus A."/>
        </authorList>
    </citation>
    <scope>NUCLEOTIDE SEQUENCE [LARGE SCALE GENOMIC DNA]</scope>
    <source>
        <strain evidence="3">ATCC BAA-8 / DSM 12333 / NBRC 16432</strain>
    </source>
</reference>
<name>C5BX27_BEUC1</name>
<dbReference type="STRING" id="471853.Bcav_0439"/>
<dbReference type="Pfam" id="PF16126">
    <property type="entry name" value="DUF4838"/>
    <property type="match status" value="1"/>
</dbReference>
<sequence length="348" mass="38267">MTTPPAPSPSAQPWFTTRGIVLTWDDVTSYDWPALAARAGLTTVSVHTSADGWASPAAHELRARCAELGLAIEEQQHALDRLLPRALFDTAPGMFRAGADGVRTPDANCCASSPDALDVIAEHAVTELERSATTTDRFYFWADDGGGWCHCPRCSELSPSDQSLLISNHVMRALRRVRPAAQLSHLAYQSTMAAPVATVPEKGVFLEFAPFFRTWEVPLSRTEANGPGWDPSVPDRSSPRAGRRDMLRVSHAEYLDRLDENLTVFPAATAQVLEYWLDVSLFSDWTMPAVELPWSDGVLEADLDTYGSRGIRHVTTFGAYMNGEYFASVGGVEPVERYGRALAAWRPR</sequence>
<dbReference type="PANTHER" id="PTHR47406:SF2">
    <property type="entry name" value="ALPHA GLUCURONIDASE N-TERMINAL DOMAIN-CONTAINING PROTEIN"/>
    <property type="match status" value="1"/>
</dbReference>
<protein>
    <recommendedName>
        <fullName evidence="4">DUF4838 domain-containing protein</fullName>
    </recommendedName>
</protein>
<gene>
    <name evidence="2" type="ordered locus">Bcav_0439</name>
</gene>
<evidence type="ECO:0000256" key="1">
    <source>
        <dbReference type="SAM" id="MobiDB-lite"/>
    </source>
</evidence>